<keyword evidence="2" id="KW-1133">Transmembrane helix</keyword>
<dbReference type="Proteomes" id="UP000521872">
    <property type="component" value="Unassembled WGS sequence"/>
</dbReference>
<keyword evidence="2" id="KW-0812">Transmembrane</keyword>
<evidence type="ECO:0000313" key="4">
    <source>
        <dbReference type="Proteomes" id="UP000521872"/>
    </source>
</evidence>
<protein>
    <submittedName>
        <fullName evidence="3">Uncharacterized protein</fullName>
    </submittedName>
</protein>
<dbReference type="EMBL" id="JAACJL010000045">
    <property type="protein sequence ID" value="KAF4613543.1"/>
    <property type="molecule type" value="Genomic_DNA"/>
</dbReference>
<keyword evidence="2" id="KW-0472">Membrane</keyword>
<accession>A0A8H4VKS8</accession>
<feature type="compositionally biased region" description="Polar residues" evidence="1">
    <location>
        <begin position="38"/>
        <end position="72"/>
    </location>
</feature>
<keyword evidence="4" id="KW-1185">Reference proteome</keyword>
<gene>
    <name evidence="3" type="ORF">D9613_007597</name>
</gene>
<proteinExistence type="predicted"/>
<feature type="transmembrane region" description="Helical" evidence="2">
    <location>
        <begin position="167"/>
        <end position="185"/>
    </location>
</feature>
<evidence type="ECO:0000313" key="3">
    <source>
        <dbReference type="EMBL" id="KAF4613543.1"/>
    </source>
</evidence>
<feature type="compositionally biased region" description="Basic and acidic residues" evidence="1">
    <location>
        <begin position="79"/>
        <end position="89"/>
    </location>
</feature>
<sequence length="513" mass="56835">MPITTRSKSKSRSIKADPEGVELKHEFDTDVDEEMADSRSTPKTRSMTRKTGSSTPTATNRVQRKPVTTSVRRSSRAAEGGKSRGKDVEAEQPSIPGIPSKRQTRRKAAGKEKAKENPIDAEITGDPFVDFNTETQFQTSPKIANVEDRPSTQSIAFNRGILFRRPASLLSIPLIIILLACLLEYTRRYIAPTNAISAHICAIPGISRTPFCHTKPTPAIDDFPSLMNLQTRCLEDLANQWVVGSTLPLEMKAQEMAVKDLATLVTGSDLKKERNALASSLRKFATEIKWTGRGLQKLNSRIQGAFGNVMAMSEYAFHSLEHAANEDYNPAWLLPKKSADALSLPLFEKSMDKLSVTAKSLMSEADINIRNLKLLEERLVEIFDAAVVKKNSADKDRILAELWEKLADQGKIRRDSDSGRVVALQEIKETREKALRQVLGVANAVWTLNRGLDDLRNQTAVRTEKVQAPLNVQIGSIRRGLERLQSIQSAAKVSERENLKLALSMYGSGDDGD</sequence>
<feature type="compositionally biased region" description="Basic and acidic residues" evidence="1">
    <location>
        <begin position="109"/>
        <end position="118"/>
    </location>
</feature>
<feature type="region of interest" description="Disordered" evidence="1">
    <location>
        <begin position="1"/>
        <end position="126"/>
    </location>
</feature>
<evidence type="ECO:0000256" key="2">
    <source>
        <dbReference type="SAM" id="Phobius"/>
    </source>
</evidence>
<reference evidence="3 4" key="1">
    <citation type="submission" date="2019-12" db="EMBL/GenBank/DDBJ databases">
        <authorList>
            <person name="Floudas D."/>
            <person name="Bentzer J."/>
            <person name="Ahren D."/>
            <person name="Johansson T."/>
            <person name="Persson P."/>
            <person name="Tunlid A."/>
        </authorList>
    </citation>
    <scope>NUCLEOTIDE SEQUENCE [LARGE SCALE GENOMIC DNA]</scope>
    <source>
        <strain evidence="3 4">CBS 102.39</strain>
    </source>
</reference>
<comment type="caution">
    <text evidence="3">The sequence shown here is derived from an EMBL/GenBank/DDBJ whole genome shotgun (WGS) entry which is preliminary data.</text>
</comment>
<feature type="compositionally biased region" description="Basic and acidic residues" evidence="1">
    <location>
        <begin position="14"/>
        <end position="28"/>
    </location>
</feature>
<name>A0A8H4VKS8_9AGAR</name>
<evidence type="ECO:0000256" key="1">
    <source>
        <dbReference type="SAM" id="MobiDB-lite"/>
    </source>
</evidence>
<dbReference type="AlphaFoldDB" id="A0A8H4VKS8"/>
<organism evidence="3 4">
    <name type="scientific">Agrocybe pediades</name>
    <dbReference type="NCBI Taxonomy" id="84607"/>
    <lineage>
        <taxon>Eukaryota</taxon>
        <taxon>Fungi</taxon>
        <taxon>Dikarya</taxon>
        <taxon>Basidiomycota</taxon>
        <taxon>Agaricomycotina</taxon>
        <taxon>Agaricomycetes</taxon>
        <taxon>Agaricomycetidae</taxon>
        <taxon>Agaricales</taxon>
        <taxon>Agaricineae</taxon>
        <taxon>Strophariaceae</taxon>
        <taxon>Agrocybe</taxon>
    </lineage>
</organism>